<evidence type="ECO:0000313" key="5">
    <source>
        <dbReference type="Proteomes" id="UP000252008"/>
    </source>
</evidence>
<dbReference type="InterPro" id="IPR036513">
    <property type="entry name" value="STAS_dom_sf"/>
</dbReference>
<accession>A0A375YIH9</accession>
<dbReference type="AlphaFoldDB" id="A0A375YIH9"/>
<dbReference type="STRING" id="39692.BST38_00645"/>
<dbReference type="EMBL" id="UEGS01000001">
    <property type="protein sequence ID" value="SRX80937.1"/>
    <property type="molecule type" value="Genomic_DNA"/>
</dbReference>
<proteinExistence type="inferred from homology"/>
<feature type="domain" description="STAS" evidence="3">
    <location>
        <begin position="10"/>
        <end position="123"/>
    </location>
</feature>
<dbReference type="PROSITE" id="PS50801">
    <property type="entry name" value="STAS"/>
    <property type="match status" value="1"/>
</dbReference>
<dbReference type="SUPFAM" id="SSF52091">
    <property type="entry name" value="SpoIIaa-like"/>
    <property type="match status" value="1"/>
</dbReference>
<evidence type="ECO:0000256" key="1">
    <source>
        <dbReference type="ARBA" id="ARBA00009013"/>
    </source>
</evidence>
<evidence type="ECO:0000313" key="4">
    <source>
        <dbReference type="EMBL" id="SRX80937.1"/>
    </source>
</evidence>
<dbReference type="Gene3D" id="3.30.750.24">
    <property type="entry name" value="STAS domain"/>
    <property type="match status" value="1"/>
</dbReference>
<dbReference type="CDD" id="cd07043">
    <property type="entry name" value="STAS_anti-anti-sigma_factors"/>
    <property type="match status" value="1"/>
</dbReference>
<dbReference type="GO" id="GO:0043856">
    <property type="term" value="F:anti-sigma factor antagonist activity"/>
    <property type="evidence" value="ECO:0007669"/>
    <property type="project" value="InterPro"/>
</dbReference>
<gene>
    <name evidence="4" type="ORF">MPP7335_02683</name>
</gene>
<dbReference type="Proteomes" id="UP000252008">
    <property type="component" value="Unassembled WGS sequence"/>
</dbReference>
<dbReference type="InterPro" id="IPR002645">
    <property type="entry name" value="STAS_dom"/>
</dbReference>
<sequence length="127" mass="13334">MTAPERMGLLDIEQDVRDAAVVVCAHGEVDTSTADALTGALENAVVEAAAHPARLVVLDLNGIVYFGSAGLNALLTCCELGDAKGVAVRLVATTPEVLRPIEVTRLDSVLRPYPSLDDAVAAPEERR</sequence>
<dbReference type="Pfam" id="PF01740">
    <property type="entry name" value="STAS"/>
    <property type="match status" value="1"/>
</dbReference>
<reference evidence="4 5" key="1">
    <citation type="submission" date="2018-05" db="EMBL/GenBank/DDBJ databases">
        <authorList>
            <consortium name="IHU Genomes"/>
        </authorList>
    </citation>
    <scope>NUCLEOTIDE SEQUENCE [LARGE SCALE GENOMIC DNA]</scope>
    <source>
        <strain evidence="4 5">P7335</strain>
    </source>
</reference>
<evidence type="ECO:0000259" key="3">
    <source>
        <dbReference type="PROSITE" id="PS50801"/>
    </source>
</evidence>
<evidence type="ECO:0000256" key="2">
    <source>
        <dbReference type="RuleBase" id="RU003749"/>
    </source>
</evidence>
<dbReference type="PANTHER" id="PTHR33495">
    <property type="entry name" value="ANTI-SIGMA FACTOR ANTAGONIST TM_1081-RELATED-RELATED"/>
    <property type="match status" value="1"/>
</dbReference>
<name>A0A375YIH9_MYCPF</name>
<dbReference type="NCBIfam" id="TIGR00377">
    <property type="entry name" value="ant_ant_sig"/>
    <property type="match status" value="1"/>
</dbReference>
<comment type="similarity">
    <text evidence="1 2">Belongs to the anti-sigma-factor antagonist family.</text>
</comment>
<organism evidence="4 5">
    <name type="scientific">Mycolicibacterium parafortuitum</name>
    <name type="common">Mycobacterium parafortuitum</name>
    <dbReference type="NCBI Taxonomy" id="39692"/>
    <lineage>
        <taxon>Bacteria</taxon>
        <taxon>Bacillati</taxon>
        <taxon>Actinomycetota</taxon>
        <taxon>Actinomycetes</taxon>
        <taxon>Mycobacteriales</taxon>
        <taxon>Mycobacteriaceae</taxon>
        <taxon>Mycolicibacterium</taxon>
    </lineage>
</organism>
<protein>
    <recommendedName>
        <fullName evidence="2">Anti-sigma factor antagonist</fullName>
    </recommendedName>
</protein>
<dbReference type="PANTHER" id="PTHR33495:SF2">
    <property type="entry name" value="ANTI-SIGMA FACTOR ANTAGONIST TM_1081-RELATED"/>
    <property type="match status" value="1"/>
</dbReference>
<dbReference type="InterPro" id="IPR003658">
    <property type="entry name" value="Anti-sigma_ant"/>
</dbReference>
<keyword evidence="5" id="KW-1185">Reference proteome</keyword>